<dbReference type="PIRSF" id="PIRSF029720">
    <property type="entry name" value="UCP029720"/>
    <property type="match status" value="1"/>
</dbReference>
<sequence>MYPMANVSTSLKCLLAAAALVSSALAFAAEPAMEKDGKLVDHEGMALYTFDKDSTGKSACNDQCAINWPPLAAEADSSAEGKWTVITRDDKTRQWAYDGKPLYTFNSDTKAGEVTGDGKGGVWHVAKP</sequence>
<dbReference type="Pfam" id="PF03640">
    <property type="entry name" value="Lipoprotein_15"/>
    <property type="match status" value="2"/>
</dbReference>
<accession>A0A0N8SQU8</accession>
<dbReference type="GO" id="GO:0043448">
    <property type="term" value="P:alkane catabolic process"/>
    <property type="evidence" value="ECO:0007669"/>
    <property type="project" value="TreeGrafter"/>
</dbReference>
<evidence type="ECO:0008006" key="4">
    <source>
        <dbReference type="Google" id="ProtNLM"/>
    </source>
</evidence>
<dbReference type="AlphaFoldDB" id="A0A0N8SQU8"/>
<proteinExistence type="predicted"/>
<dbReference type="EMBL" id="LJRF01000040">
    <property type="protein sequence ID" value="KPY50192.1"/>
    <property type="molecule type" value="Genomic_DNA"/>
</dbReference>
<gene>
    <name evidence="2" type="ORF">ALO47_02739</name>
</gene>
<comment type="caution">
    <text evidence="2">The sequence shown here is derived from an EMBL/GenBank/DDBJ whole genome shotgun (WGS) entry which is preliminary data.</text>
</comment>
<dbReference type="InterPro" id="IPR005297">
    <property type="entry name" value="Lipoprotein_repeat"/>
</dbReference>
<dbReference type="PANTHER" id="PTHR39335:SF1">
    <property type="entry name" value="BLL4220 PROTEIN"/>
    <property type="match status" value="1"/>
</dbReference>
<protein>
    <recommendedName>
        <fullName evidence="4">Lipoprotein</fullName>
    </recommendedName>
</protein>
<name>A0A0N8SQU8_PSESI</name>
<organism evidence="2 3">
    <name type="scientific">Pseudomonas syringae pv. ribicola</name>
    <dbReference type="NCBI Taxonomy" id="55398"/>
    <lineage>
        <taxon>Bacteria</taxon>
        <taxon>Pseudomonadati</taxon>
        <taxon>Pseudomonadota</taxon>
        <taxon>Gammaproteobacteria</taxon>
        <taxon>Pseudomonadales</taxon>
        <taxon>Pseudomonadaceae</taxon>
        <taxon>Pseudomonas</taxon>
    </lineage>
</organism>
<reference evidence="2 3" key="1">
    <citation type="submission" date="2015-09" db="EMBL/GenBank/DDBJ databases">
        <title>Genome announcement of multiple Pseudomonas syringae strains.</title>
        <authorList>
            <person name="Thakur S."/>
            <person name="Wang P.W."/>
            <person name="Gong Y."/>
            <person name="Weir B.S."/>
            <person name="Guttman D.S."/>
        </authorList>
    </citation>
    <scope>NUCLEOTIDE SEQUENCE [LARGE SCALE GENOMIC DNA]</scope>
    <source>
        <strain evidence="2 3">ICMP3882</strain>
    </source>
</reference>
<dbReference type="PANTHER" id="PTHR39335">
    <property type="entry name" value="BLL4220 PROTEIN"/>
    <property type="match status" value="1"/>
</dbReference>
<dbReference type="PATRIC" id="fig|55398.3.peg.3472"/>
<evidence type="ECO:0000313" key="2">
    <source>
        <dbReference type="EMBL" id="KPY50192.1"/>
    </source>
</evidence>
<evidence type="ECO:0000313" key="3">
    <source>
        <dbReference type="Proteomes" id="UP000050554"/>
    </source>
</evidence>
<feature type="signal peptide" evidence="1">
    <location>
        <begin position="1"/>
        <end position="28"/>
    </location>
</feature>
<dbReference type="Proteomes" id="UP000050554">
    <property type="component" value="Unassembled WGS sequence"/>
</dbReference>
<feature type="chain" id="PRO_5006031747" description="Lipoprotein" evidence="1">
    <location>
        <begin position="29"/>
        <end position="128"/>
    </location>
</feature>
<evidence type="ECO:0000256" key="1">
    <source>
        <dbReference type="SAM" id="SignalP"/>
    </source>
</evidence>
<keyword evidence="1" id="KW-0732">Signal</keyword>
<dbReference type="InterPro" id="IPR014558">
    <property type="entry name" value="UCP029720"/>
</dbReference>